<dbReference type="InterPro" id="IPR003593">
    <property type="entry name" value="AAA+_ATPase"/>
</dbReference>
<dbReference type="Gene3D" id="3.40.50.300">
    <property type="entry name" value="P-loop containing nucleotide triphosphate hydrolases"/>
    <property type="match status" value="1"/>
</dbReference>
<evidence type="ECO:0000259" key="1">
    <source>
        <dbReference type="SMART" id="SM00382"/>
    </source>
</evidence>
<dbReference type="SMART" id="SM00382">
    <property type="entry name" value="AAA"/>
    <property type="match status" value="1"/>
</dbReference>
<dbReference type="Proteomes" id="UP000003213">
    <property type="component" value="Chromosome"/>
</dbReference>
<protein>
    <recommendedName>
        <fullName evidence="1">AAA+ ATPase domain-containing protein</fullName>
    </recommendedName>
</protein>
<reference evidence="2" key="1">
    <citation type="journal article" date="2012" name="PLoS Genet.">
        <title>Comparative Genomics of Plant-Associated Pseudomonas spp.: Insights into Diversity and Inheritance of Traits Involved in Multitrophic Interactions.</title>
        <authorList>
            <person name="Loper J.E."/>
            <person name="Hassan K.A."/>
            <person name="Mavrodi D.V."/>
            <person name="Davis E.W.II."/>
            <person name="Lim C.K."/>
            <person name="Shaffer B.T."/>
            <person name="Elbourne L.D."/>
            <person name="Stockwell V.O."/>
            <person name="Hartney S.L."/>
            <person name="Breakwell K."/>
            <person name="Henkels M.D."/>
            <person name="Tetu S.G."/>
            <person name="Rangel L.I."/>
            <person name="Kidarsa T.A."/>
            <person name="Wilson N.L."/>
            <person name="van de Mortel J.E."/>
            <person name="Song C."/>
            <person name="Blumhagen R."/>
            <person name="Radune D."/>
            <person name="Hostetler J.B."/>
            <person name="Brinkac L.M."/>
            <person name="Durkin A.S."/>
            <person name="Kluepfel D.A."/>
            <person name="Wechter W.P."/>
            <person name="Anderson A.J."/>
            <person name="Kim Y.C."/>
            <person name="Pierson L.S.III."/>
            <person name="Pierson E.A."/>
            <person name="Lindow S.E."/>
            <person name="Kobayashi D.Y."/>
            <person name="Raaijmakers J.M."/>
            <person name="Weller D.M."/>
            <person name="Thomashow L.S."/>
            <person name="Allen A.E."/>
            <person name="Paulsen I.T."/>
        </authorList>
    </citation>
    <scope>NUCLEOTIDE SEQUENCE [LARGE SCALE GENOMIC DNA]</scope>
    <source>
        <strain evidence="2">SS101</strain>
    </source>
</reference>
<dbReference type="RefSeq" id="WP_003193234.1">
    <property type="nucleotide sequence ID" value="NZ_CM001513.1"/>
</dbReference>
<accession>I4K6Q4</accession>
<dbReference type="HOGENOM" id="CLU_033692_0_0_6"/>
<dbReference type="SUPFAM" id="SSF52540">
    <property type="entry name" value="P-loop containing nucleoside triphosphate hydrolases"/>
    <property type="match status" value="1"/>
</dbReference>
<dbReference type="EMBL" id="AHPN01000001">
    <property type="protein sequence ID" value="EIK60394.1"/>
    <property type="molecule type" value="Genomic_DNA"/>
</dbReference>
<dbReference type="InterPro" id="IPR041685">
    <property type="entry name" value="AAA_GajA/Old/RecF-like"/>
</dbReference>
<dbReference type="InterPro" id="IPR027417">
    <property type="entry name" value="P-loop_NTPase"/>
</dbReference>
<evidence type="ECO:0000313" key="2">
    <source>
        <dbReference type="EMBL" id="EIK60394.1"/>
    </source>
</evidence>
<dbReference type="PATRIC" id="fig|1038924.3.peg.3788"/>
<gene>
    <name evidence="2" type="ORF">PflSS101_3925</name>
</gene>
<proteinExistence type="predicted"/>
<feature type="domain" description="AAA+ ATPase" evidence="1">
    <location>
        <begin position="23"/>
        <end position="418"/>
    </location>
</feature>
<comment type="caution">
    <text evidence="2">The sequence shown here is derived from an EMBL/GenBank/DDBJ whole genome shotgun (WGS) entry which is preliminary data.</text>
</comment>
<organism evidence="2">
    <name type="scientific">Pseudomonas lactis</name>
    <dbReference type="NCBI Taxonomy" id="1615674"/>
    <lineage>
        <taxon>Bacteria</taxon>
        <taxon>Pseudomonadati</taxon>
        <taxon>Pseudomonadota</taxon>
        <taxon>Gammaproteobacteria</taxon>
        <taxon>Pseudomonadales</taxon>
        <taxon>Pseudomonadaceae</taxon>
        <taxon>Pseudomonas</taxon>
    </lineage>
</organism>
<dbReference type="PANTHER" id="PTHR43581">
    <property type="entry name" value="ATP/GTP PHOSPHATASE"/>
    <property type="match status" value="1"/>
</dbReference>
<dbReference type="AlphaFoldDB" id="I4K6Q4"/>
<name>I4K6Q4_9PSED</name>
<sequence length="422" mass="48303">MYTVQEVEINNFWHRLDAKCGFNDNVNIIIGRNGTGKTTFMNILHAALTVDLEELAENDFTSISIKLVKNKKSRLIKVHKSSPVNYAFQSIDYKISNKKYTLRALPDDARVPVSFRKRVLEEASEVREHLTELISLSSLSVYRLKNSEDYEIKDRGGKRLMSPVDFRLMQLRGEITKYQYELSLKAREISTNLQKDVLASILFAESAEIHKGIPSDFDKSKEQLNLFSAYQRLSAFDSSIQKKISSHVNAVDEALKLIYSNAEQIKEKHFAAMEAYLRTQRIVDLSLRAEERTLVIYSEINLFTRTLKEFIPDKEFTIFSGELKVFSVAHKNEEIPVSKLSSGEKQLIILLAEALLQRGNHFVYLADEPELSLHIDWQRKILPAIKKLNPNAQIIAATHSPEVASKYRGYLIDMKDVVSGRS</sequence>
<dbReference type="Pfam" id="PF13175">
    <property type="entry name" value="AAA_15"/>
    <property type="match status" value="1"/>
</dbReference>
<dbReference type="InterPro" id="IPR051396">
    <property type="entry name" value="Bact_Antivir_Def_Nuclease"/>
</dbReference>
<dbReference type="PANTHER" id="PTHR43581:SF2">
    <property type="entry name" value="EXCINUCLEASE ATPASE SUBUNIT"/>
    <property type="match status" value="1"/>
</dbReference>